<feature type="transmembrane region" description="Helical" evidence="2">
    <location>
        <begin position="219"/>
        <end position="237"/>
    </location>
</feature>
<dbReference type="GO" id="GO:0005886">
    <property type="term" value="C:plasma membrane"/>
    <property type="evidence" value="ECO:0007669"/>
    <property type="project" value="TreeGrafter"/>
</dbReference>
<gene>
    <name evidence="3" type="ORF">THAOC_07367</name>
</gene>
<feature type="transmembrane region" description="Helical" evidence="2">
    <location>
        <begin position="97"/>
        <end position="120"/>
    </location>
</feature>
<evidence type="ECO:0000313" key="4">
    <source>
        <dbReference type="Proteomes" id="UP000266841"/>
    </source>
</evidence>
<accession>K0T0K3</accession>
<dbReference type="InterPro" id="IPR030191">
    <property type="entry name" value="CodB"/>
</dbReference>
<sequence>MTASINDGANLSTSLLGSEPTTENESSRRQSRRRSSVATIVEGVDSRVHAYERERVPDDRLKGWMSFFGLFSSRHTAGTEFAIGPLFVARGATAIDVIVGLFVGNLLAVLSWRFLVGPLACKKRLTAYYCMERTCGRRLVVAYDLIQAFLLAGLAGAMFTVSGTAFAAIFDVQAPELTDMVPNNGWFVLIVIVCGLVTTVLAAVGFTVVAVFGEIMTPVLFAGIIYLCVQSLRMLGISDECGLWCILSDHVYTGEVVSGQTKFGMAHCIFFSWFCDLQLHIGQNDLSLLRFAKTPNVAWTSAGGMYLGHYFAWIVAGFMYAVQLQEDPTQTSVAPGPIANLVGGTFGLIIIVIACSQIESLQGWSTANPVIYSAGLALQNIVPSMRAWQSTIIVGLLATVAACFPFFTNRVIEFLSFAGILVSPMGVMVYADNFILPRFGIEAEYSYQFSDCDDKFSKTNMPAVLTWITAEIVSLPLAVFTPVSVYFAPVITISWSLMVYIIASKWFVQKGWRECGEKDSSNQSIFLSEGGESSSV</sequence>
<keyword evidence="2" id="KW-1133">Transmembrane helix</keyword>
<dbReference type="GO" id="GO:0015209">
    <property type="term" value="F:cytosine transmembrane transporter activity"/>
    <property type="evidence" value="ECO:0007669"/>
    <property type="project" value="InterPro"/>
</dbReference>
<keyword evidence="2" id="KW-0812">Transmembrane</keyword>
<feature type="transmembrane region" description="Helical" evidence="2">
    <location>
        <begin position="186"/>
        <end position="212"/>
    </location>
</feature>
<organism evidence="3 4">
    <name type="scientific">Thalassiosira oceanica</name>
    <name type="common">Marine diatom</name>
    <dbReference type="NCBI Taxonomy" id="159749"/>
    <lineage>
        <taxon>Eukaryota</taxon>
        <taxon>Sar</taxon>
        <taxon>Stramenopiles</taxon>
        <taxon>Ochrophyta</taxon>
        <taxon>Bacillariophyta</taxon>
        <taxon>Coscinodiscophyceae</taxon>
        <taxon>Thalassiosirophycidae</taxon>
        <taxon>Thalassiosirales</taxon>
        <taxon>Thalassiosiraceae</taxon>
        <taxon>Thalassiosira</taxon>
    </lineage>
</organism>
<evidence type="ECO:0000256" key="2">
    <source>
        <dbReference type="SAM" id="Phobius"/>
    </source>
</evidence>
<keyword evidence="4" id="KW-1185">Reference proteome</keyword>
<dbReference type="AlphaFoldDB" id="K0T0K3"/>
<evidence type="ECO:0000313" key="3">
    <source>
        <dbReference type="EMBL" id="EJK71215.1"/>
    </source>
</evidence>
<dbReference type="OrthoDB" id="10384027at2759"/>
<proteinExistence type="predicted"/>
<feature type="transmembrane region" description="Helical" evidence="2">
    <location>
        <begin position="297"/>
        <end position="321"/>
    </location>
</feature>
<feature type="transmembrane region" description="Helical" evidence="2">
    <location>
        <begin position="333"/>
        <end position="354"/>
    </location>
</feature>
<feature type="transmembrane region" description="Helical" evidence="2">
    <location>
        <begin position="387"/>
        <end position="407"/>
    </location>
</feature>
<feature type="transmembrane region" description="Helical" evidence="2">
    <location>
        <begin position="141"/>
        <end position="166"/>
    </location>
</feature>
<name>K0T0K3_THAOC</name>
<feature type="transmembrane region" description="Helical" evidence="2">
    <location>
        <begin position="483"/>
        <end position="503"/>
    </location>
</feature>
<dbReference type="Gene3D" id="1.10.4160.10">
    <property type="entry name" value="Hydantoin permease"/>
    <property type="match status" value="1"/>
</dbReference>
<reference evidence="3 4" key="1">
    <citation type="journal article" date="2012" name="Genome Biol.">
        <title>Genome and low-iron response of an oceanic diatom adapted to chronic iron limitation.</title>
        <authorList>
            <person name="Lommer M."/>
            <person name="Specht M."/>
            <person name="Roy A.S."/>
            <person name="Kraemer L."/>
            <person name="Andreson R."/>
            <person name="Gutowska M.A."/>
            <person name="Wolf J."/>
            <person name="Bergner S.V."/>
            <person name="Schilhabel M.B."/>
            <person name="Klostermeier U.C."/>
            <person name="Beiko R.G."/>
            <person name="Rosenstiel P."/>
            <person name="Hippler M."/>
            <person name="Laroche J."/>
        </authorList>
    </citation>
    <scope>NUCLEOTIDE SEQUENCE [LARGE SCALE GENOMIC DNA]</scope>
    <source>
        <strain evidence="3 4">CCMP1005</strain>
    </source>
</reference>
<feature type="transmembrane region" description="Helical" evidence="2">
    <location>
        <begin position="414"/>
        <end position="431"/>
    </location>
</feature>
<evidence type="ECO:0000256" key="1">
    <source>
        <dbReference type="SAM" id="MobiDB-lite"/>
    </source>
</evidence>
<dbReference type="PANTHER" id="PTHR30569">
    <property type="entry name" value="CYTOSINE TRANSPORTER CODB"/>
    <property type="match status" value="1"/>
</dbReference>
<comment type="caution">
    <text evidence="3">The sequence shown here is derived from an EMBL/GenBank/DDBJ whole genome shotgun (WGS) entry which is preliminary data.</text>
</comment>
<keyword evidence="2" id="KW-0472">Membrane</keyword>
<dbReference type="Proteomes" id="UP000266841">
    <property type="component" value="Unassembled WGS sequence"/>
</dbReference>
<dbReference type="EMBL" id="AGNL01007497">
    <property type="protein sequence ID" value="EJK71215.1"/>
    <property type="molecule type" value="Genomic_DNA"/>
</dbReference>
<feature type="region of interest" description="Disordered" evidence="1">
    <location>
        <begin position="1"/>
        <end position="35"/>
    </location>
</feature>
<protein>
    <submittedName>
        <fullName evidence="3">Uncharacterized protein</fullName>
    </submittedName>
</protein>
<dbReference type="PANTHER" id="PTHR30569:SF0">
    <property type="entry name" value="CYTOSINE PERMEASE"/>
    <property type="match status" value="1"/>
</dbReference>
<feature type="compositionally biased region" description="Polar residues" evidence="1">
    <location>
        <begin position="1"/>
        <end position="24"/>
    </location>
</feature>